<comment type="caution">
    <text evidence="2">The sequence shown here is derived from an EMBL/GenBank/DDBJ whole genome shotgun (WGS) entry which is preliminary data.</text>
</comment>
<dbReference type="EMBL" id="QNUK01000167">
    <property type="protein sequence ID" value="KAF5899447.1"/>
    <property type="molecule type" value="Genomic_DNA"/>
</dbReference>
<proteinExistence type="predicted"/>
<reference evidence="2" key="1">
    <citation type="submission" date="2020-07" db="EMBL/GenBank/DDBJ databases">
        <title>Clarias magur genome sequencing, assembly and annotation.</title>
        <authorList>
            <person name="Kushwaha B."/>
            <person name="Kumar R."/>
            <person name="Das P."/>
            <person name="Joshi C.G."/>
            <person name="Kumar D."/>
            <person name="Nagpure N.S."/>
            <person name="Pandey M."/>
            <person name="Agarwal S."/>
            <person name="Srivastava S."/>
            <person name="Singh M."/>
            <person name="Sahoo L."/>
            <person name="Jayasankar P."/>
            <person name="Meher P.K."/>
            <person name="Koringa P.G."/>
            <person name="Iquebal M.A."/>
            <person name="Das S.P."/>
            <person name="Bit A."/>
            <person name="Patnaik S."/>
            <person name="Patel N."/>
            <person name="Shah T.M."/>
            <person name="Hinsu A."/>
            <person name="Jena J.K."/>
        </authorList>
    </citation>
    <scope>NUCLEOTIDE SEQUENCE</scope>
    <source>
        <strain evidence="2">CIFAMagur01</strain>
        <tissue evidence="2">Testis</tissue>
    </source>
</reference>
<feature type="compositionally biased region" description="Basic and acidic residues" evidence="1">
    <location>
        <begin position="36"/>
        <end position="52"/>
    </location>
</feature>
<dbReference type="AlphaFoldDB" id="A0A8J4X0Q4"/>
<feature type="compositionally biased region" description="Basic and acidic residues" evidence="1">
    <location>
        <begin position="85"/>
        <end position="118"/>
    </location>
</feature>
<protein>
    <submittedName>
        <fullName evidence="2">Uncharacterized protein</fullName>
    </submittedName>
</protein>
<evidence type="ECO:0000313" key="2">
    <source>
        <dbReference type="EMBL" id="KAF5899447.1"/>
    </source>
</evidence>
<name>A0A8J4X0Q4_CLAMG</name>
<organism evidence="2 3">
    <name type="scientific">Clarias magur</name>
    <name type="common">Asian catfish</name>
    <name type="synonym">Macropteronotus magur</name>
    <dbReference type="NCBI Taxonomy" id="1594786"/>
    <lineage>
        <taxon>Eukaryota</taxon>
        <taxon>Metazoa</taxon>
        <taxon>Chordata</taxon>
        <taxon>Craniata</taxon>
        <taxon>Vertebrata</taxon>
        <taxon>Euteleostomi</taxon>
        <taxon>Actinopterygii</taxon>
        <taxon>Neopterygii</taxon>
        <taxon>Teleostei</taxon>
        <taxon>Ostariophysi</taxon>
        <taxon>Siluriformes</taxon>
        <taxon>Clariidae</taxon>
        <taxon>Clarias</taxon>
    </lineage>
</organism>
<feature type="compositionally biased region" description="Gly residues" evidence="1">
    <location>
        <begin position="1"/>
        <end position="28"/>
    </location>
</feature>
<evidence type="ECO:0000313" key="3">
    <source>
        <dbReference type="Proteomes" id="UP000727407"/>
    </source>
</evidence>
<dbReference type="Proteomes" id="UP000727407">
    <property type="component" value="Unassembled WGS sequence"/>
</dbReference>
<feature type="region of interest" description="Disordered" evidence="1">
    <location>
        <begin position="1"/>
        <end position="124"/>
    </location>
</feature>
<dbReference type="OrthoDB" id="8961760at2759"/>
<sequence>MGGGSGRMKGGKGSAGGESGPTGGGESGPTGRHPWSIKEGHGPKLQSHKPENESFVLMGGHYGQKNESFKPRVEHHGQKNQSFEPRAEHHGQKNESSEPTREHHGPKNEGSGRLDKRRSQSPVV</sequence>
<evidence type="ECO:0000256" key="1">
    <source>
        <dbReference type="SAM" id="MobiDB-lite"/>
    </source>
</evidence>
<feature type="compositionally biased region" description="Basic and acidic residues" evidence="1">
    <location>
        <begin position="67"/>
        <end position="77"/>
    </location>
</feature>
<keyword evidence="3" id="KW-1185">Reference proteome</keyword>
<gene>
    <name evidence="2" type="ORF">DAT39_010855</name>
</gene>
<feature type="non-terminal residue" evidence="2">
    <location>
        <position position="124"/>
    </location>
</feature>
<accession>A0A8J4X0Q4</accession>